<dbReference type="Gene3D" id="3.90.550.10">
    <property type="entry name" value="Spore Coat Polysaccharide Biosynthesis Protein SpsA, Chain A"/>
    <property type="match status" value="1"/>
</dbReference>
<keyword evidence="5" id="KW-1185">Reference proteome</keyword>
<gene>
    <name evidence="4" type="ORF">LV85_03520</name>
</gene>
<keyword evidence="1" id="KW-1133">Transmembrane helix</keyword>
<dbReference type="PANTHER" id="PTHR10859">
    <property type="entry name" value="GLYCOSYL TRANSFERASE"/>
    <property type="match status" value="1"/>
</dbReference>
<evidence type="ECO:0000259" key="3">
    <source>
        <dbReference type="Pfam" id="PF09835"/>
    </source>
</evidence>
<keyword evidence="1" id="KW-0812">Transmembrane</keyword>
<dbReference type="InterPro" id="IPR029044">
    <property type="entry name" value="Nucleotide-diphossugar_trans"/>
</dbReference>
<dbReference type="InterPro" id="IPR018639">
    <property type="entry name" value="DUF2062"/>
</dbReference>
<organism evidence="4 5">
    <name type="scientific">Algoriphagus chordae</name>
    <dbReference type="NCBI Taxonomy" id="237019"/>
    <lineage>
        <taxon>Bacteria</taxon>
        <taxon>Pseudomonadati</taxon>
        <taxon>Bacteroidota</taxon>
        <taxon>Cytophagia</taxon>
        <taxon>Cytophagales</taxon>
        <taxon>Cyclobacteriaceae</taxon>
        <taxon>Algoriphagus</taxon>
    </lineage>
</organism>
<reference evidence="4 5" key="1">
    <citation type="submission" date="2018-06" db="EMBL/GenBank/DDBJ databases">
        <title>Genomic Encyclopedia of Archaeal and Bacterial Type Strains, Phase II (KMG-II): from individual species to whole genera.</title>
        <authorList>
            <person name="Goeker M."/>
        </authorList>
    </citation>
    <scope>NUCLEOTIDE SEQUENCE [LARGE SCALE GENOMIC DNA]</scope>
    <source>
        <strain evidence="4 5">DSM 19830</strain>
    </source>
</reference>
<dbReference type="GO" id="GO:0016740">
    <property type="term" value="F:transferase activity"/>
    <property type="evidence" value="ECO:0007669"/>
    <property type="project" value="UniProtKB-KW"/>
</dbReference>
<dbReference type="Pfam" id="PF09835">
    <property type="entry name" value="DUF2062"/>
    <property type="match status" value="1"/>
</dbReference>
<dbReference type="InterPro" id="IPR001173">
    <property type="entry name" value="Glyco_trans_2-like"/>
</dbReference>
<keyword evidence="4" id="KW-0808">Transferase</keyword>
<evidence type="ECO:0000313" key="4">
    <source>
        <dbReference type="EMBL" id="PZX48705.1"/>
    </source>
</evidence>
<dbReference type="PANTHER" id="PTHR10859:SF91">
    <property type="entry name" value="DOLICHYL-PHOSPHATE BETA-GLUCOSYLTRANSFERASE"/>
    <property type="match status" value="1"/>
</dbReference>
<sequence length="385" mass="43760">MSLQPSLMENRVCIIIPTYNNEATLREVISEVLTICPDLLVVNDGSTDSTESILASFPDLDYISYPNNRGKGYALRKGFEHLFNLGYDYAVTLDSDGQHEPENISDLMEQIQLQETETVLMGSRNMAQDGIPKKSSFGNNFSNFWFWVDTGIKLSDTQTGFRAYPLAAIAKKRWFTKKFEFEIEVIVRLAWAGIPIKEVPVAVNYPEDRVSHFRPFTDFSRISVLNIVLLILALGYYAPKRLFFTKGEKNIFTQIKREFQKHQDDPTHMAGAVGLGLFFGVFPIWGFQMFAAFFVASLLKLNRVIVVTFSNISLPPMIPLIIISSYFFGGFFVKEKVLIPDFSDISVETIYLQIHQYLVGAVILSCLLGLLGFGFTYVFMKIREK</sequence>
<evidence type="ECO:0000313" key="5">
    <source>
        <dbReference type="Proteomes" id="UP000248882"/>
    </source>
</evidence>
<feature type="domain" description="Glycosyltransferase 2-like" evidence="2">
    <location>
        <begin position="13"/>
        <end position="123"/>
    </location>
</feature>
<dbReference type="Pfam" id="PF00535">
    <property type="entry name" value="Glycos_transf_2"/>
    <property type="match status" value="1"/>
</dbReference>
<dbReference type="GO" id="GO:0006487">
    <property type="term" value="P:protein N-linked glycosylation"/>
    <property type="evidence" value="ECO:0007669"/>
    <property type="project" value="TreeGrafter"/>
</dbReference>
<proteinExistence type="predicted"/>
<dbReference type="CDD" id="cd04179">
    <property type="entry name" value="DPM_DPG-synthase_like"/>
    <property type="match status" value="1"/>
</dbReference>
<evidence type="ECO:0000256" key="1">
    <source>
        <dbReference type="SAM" id="Phobius"/>
    </source>
</evidence>
<accession>A0A2W7RD91</accession>
<feature type="transmembrane region" description="Helical" evidence="1">
    <location>
        <begin position="357"/>
        <end position="380"/>
    </location>
</feature>
<evidence type="ECO:0000259" key="2">
    <source>
        <dbReference type="Pfam" id="PF00535"/>
    </source>
</evidence>
<feature type="domain" description="DUF2062" evidence="3">
    <location>
        <begin position="251"/>
        <end position="383"/>
    </location>
</feature>
<dbReference type="Proteomes" id="UP000248882">
    <property type="component" value="Unassembled WGS sequence"/>
</dbReference>
<dbReference type="AlphaFoldDB" id="A0A2W7RD91"/>
<protein>
    <submittedName>
        <fullName evidence="4">Glycosyltransferase involved in cell wall biosynthesis</fullName>
    </submittedName>
</protein>
<feature type="transmembrane region" description="Helical" evidence="1">
    <location>
        <begin position="275"/>
        <end position="299"/>
    </location>
</feature>
<feature type="transmembrane region" description="Helical" evidence="1">
    <location>
        <begin position="219"/>
        <end position="238"/>
    </location>
</feature>
<name>A0A2W7RD91_9BACT</name>
<dbReference type="SUPFAM" id="SSF53448">
    <property type="entry name" value="Nucleotide-diphospho-sugar transferases"/>
    <property type="match status" value="1"/>
</dbReference>
<feature type="transmembrane region" description="Helical" evidence="1">
    <location>
        <begin position="311"/>
        <end position="333"/>
    </location>
</feature>
<dbReference type="EMBL" id="QKZT01000018">
    <property type="protein sequence ID" value="PZX48705.1"/>
    <property type="molecule type" value="Genomic_DNA"/>
</dbReference>
<keyword evidence="1" id="KW-0472">Membrane</keyword>
<dbReference type="RefSeq" id="WP_211318436.1">
    <property type="nucleotide sequence ID" value="NZ_QKZT01000018.1"/>
</dbReference>
<comment type="caution">
    <text evidence="4">The sequence shown here is derived from an EMBL/GenBank/DDBJ whole genome shotgun (WGS) entry which is preliminary data.</text>
</comment>